<proteinExistence type="predicted"/>
<feature type="compositionally biased region" description="Polar residues" evidence="1">
    <location>
        <begin position="1"/>
        <end position="13"/>
    </location>
</feature>
<organism evidence="2 3">
    <name type="scientific">Acidovorax ebreus (strain TPSY)</name>
    <name type="common">Diaphorobacter sp. (strain TPSY)</name>
    <dbReference type="NCBI Taxonomy" id="535289"/>
    <lineage>
        <taxon>Bacteria</taxon>
        <taxon>Pseudomonadati</taxon>
        <taxon>Pseudomonadota</taxon>
        <taxon>Betaproteobacteria</taxon>
        <taxon>Burkholderiales</taxon>
        <taxon>Comamonadaceae</taxon>
        <taxon>Diaphorobacter</taxon>
    </lineage>
</organism>
<evidence type="ECO:0000313" key="3">
    <source>
        <dbReference type="Proteomes" id="UP000000450"/>
    </source>
</evidence>
<sequence length="182" mass="20806">MPTPLSSRPQTFTDPDRNPHGGEADEDARALRDSLGELAQHIEAATRARRGQLGPESVRRSAEALAHCARRHQLHLTGLGSAWHALYEFGVYQRALRELRDALAQWQQALQQRSPSEAERFSTFERQAWRTLGEARLVLDIYMQGDPCMERSAPDTRPAAERPPRAPLLARLRRWWFEGRHP</sequence>
<protein>
    <submittedName>
        <fullName evidence="2">Uncharacterized protein</fullName>
    </submittedName>
</protein>
<feature type="compositionally biased region" description="Basic and acidic residues" evidence="1">
    <location>
        <begin position="14"/>
        <end position="26"/>
    </location>
</feature>
<evidence type="ECO:0000256" key="1">
    <source>
        <dbReference type="SAM" id="MobiDB-lite"/>
    </source>
</evidence>
<dbReference type="EMBL" id="CP001392">
    <property type="protein sequence ID" value="ACM34389.1"/>
    <property type="molecule type" value="Genomic_DNA"/>
</dbReference>
<dbReference type="AlphaFoldDB" id="A0A9J9UBC0"/>
<accession>A0A9J9UBC0</accession>
<gene>
    <name evidence="2" type="ordered locus">Dtpsy_2955</name>
</gene>
<name>A0A9J9UBC0_ACIET</name>
<dbReference type="RefSeq" id="WP_015914242.1">
    <property type="nucleotide sequence ID" value="NC_011992.1"/>
</dbReference>
<dbReference type="KEGG" id="dia:Dtpsy_2955"/>
<feature type="region of interest" description="Disordered" evidence="1">
    <location>
        <begin position="1"/>
        <end position="26"/>
    </location>
</feature>
<reference evidence="2 3" key="1">
    <citation type="journal article" date="2010" name="J. Bacteriol.">
        <title>Completed genome sequence of the anaerobic iron-oxidizing bacterium Acidovorax ebreus strain TPSY.</title>
        <authorList>
            <person name="Byrne-Bailey K.G."/>
            <person name="Weber K.A."/>
            <person name="Chair A.H."/>
            <person name="Bose S."/>
            <person name="Knox T."/>
            <person name="Spanbauer T.L."/>
            <person name="Chertkov O."/>
            <person name="Coates J.D."/>
        </authorList>
    </citation>
    <scope>NUCLEOTIDE SEQUENCE [LARGE SCALE GENOMIC DNA]</scope>
    <source>
        <strain evidence="2 3">TPSY</strain>
    </source>
</reference>
<evidence type="ECO:0000313" key="2">
    <source>
        <dbReference type="EMBL" id="ACM34389.1"/>
    </source>
</evidence>
<dbReference type="Proteomes" id="UP000000450">
    <property type="component" value="Chromosome"/>
</dbReference>
<keyword evidence="3" id="KW-1185">Reference proteome</keyword>